<proteinExistence type="predicted"/>
<evidence type="ECO:0000313" key="2">
    <source>
        <dbReference type="EMBL" id="QBX55427.1"/>
    </source>
</evidence>
<dbReference type="InterPro" id="IPR029066">
    <property type="entry name" value="PLP-binding_barrel"/>
</dbReference>
<dbReference type="Proteomes" id="UP000294853">
    <property type="component" value="Chromosome"/>
</dbReference>
<accession>A0A4P7IH36</accession>
<gene>
    <name evidence="2" type="ORF">EXE58_08150</name>
</gene>
<feature type="domain" description="Alanine racemase N-terminal" evidence="1">
    <location>
        <begin position="18"/>
        <end position="169"/>
    </location>
</feature>
<dbReference type="RefSeq" id="WP_135267419.1">
    <property type="nucleotide sequence ID" value="NZ_CP038436.1"/>
</dbReference>
<protein>
    <submittedName>
        <fullName evidence="2">Alanine racemase</fullName>
    </submittedName>
</protein>
<dbReference type="KEGG" id="nsn:EXE58_08150"/>
<keyword evidence="3" id="KW-1185">Reference proteome</keyword>
<dbReference type="InterPro" id="IPR001608">
    <property type="entry name" value="Ala_racemase_N"/>
</dbReference>
<evidence type="ECO:0000259" key="1">
    <source>
        <dbReference type="Pfam" id="PF01168"/>
    </source>
</evidence>
<name>A0A4P7IH36_9ACTN</name>
<dbReference type="SUPFAM" id="SSF51419">
    <property type="entry name" value="PLP-binding barrel"/>
    <property type="match status" value="1"/>
</dbReference>
<reference evidence="2 3" key="1">
    <citation type="submission" date="2019-03" db="EMBL/GenBank/DDBJ databases">
        <title>Three New Species of Nocardioides, Nocardioides euryhalodurans sp. nov., Nocardioides seonyuensis sp. nov. and Nocardioides eburneoflavus sp. nov. Iolated from Soil.</title>
        <authorList>
            <person name="Roh S.G."/>
            <person name="Lee C."/>
            <person name="Kim M.-K."/>
            <person name="Kim S.B."/>
        </authorList>
    </citation>
    <scope>NUCLEOTIDE SEQUENCE [LARGE SCALE GENOMIC DNA]</scope>
    <source>
        <strain evidence="2 3">MMS17-SY207-3</strain>
    </source>
</reference>
<evidence type="ECO:0000313" key="3">
    <source>
        <dbReference type="Proteomes" id="UP000294853"/>
    </source>
</evidence>
<sequence>MTLTLTVDGERWRRHLLEVVGRNPGIVPVAKGNGYGFGVGRLARRTQWLSEHLEPSAPPVDLLAVGTYSEVADVATRFHGDVLVLTPWRPRGAAEDAPSTVAARLVHTVSRLDDLVELTDRDPGARFVLEQLTSMRRHGMTRRELEEAVGVVAQRRLRGLVGVAQHLPLRAGSHVGEVTRLLNDVVATGATTRTVLVSHLTPDELARLRASHPDFTIRPRIGTDLWLGDRGALRVTATVLDVHALERGETFGYRGRSAPKGGHLVVVSGGTAHGIGLEAPTGDQSLRSRAATIARGGLDAVGFVRSPFSLDGKQRLFAEPPHMQASMLFLPQGARVPQVGEDVEVRVRFTATHFDRVDVK</sequence>
<dbReference type="Pfam" id="PF01168">
    <property type="entry name" value="Ala_racemase_N"/>
    <property type="match status" value="1"/>
</dbReference>
<dbReference type="OrthoDB" id="2986620at2"/>
<dbReference type="Gene3D" id="3.20.20.10">
    <property type="entry name" value="Alanine racemase"/>
    <property type="match status" value="1"/>
</dbReference>
<organism evidence="2 3">
    <name type="scientific">Nocardioides seonyuensis</name>
    <dbReference type="NCBI Taxonomy" id="2518371"/>
    <lineage>
        <taxon>Bacteria</taxon>
        <taxon>Bacillati</taxon>
        <taxon>Actinomycetota</taxon>
        <taxon>Actinomycetes</taxon>
        <taxon>Propionibacteriales</taxon>
        <taxon>Nocardioidaceae</taxon>
        <taxon>Nocardioides</taxon>
    </lineage>
</organism>
<dbReference type="AlphaFoldDB" id="A0A4P7IH36"/>
<dbReference type="EMBL" id="CP038436">
    <property type="protein sequence ID" value="QBX55427.1"/>
    <property type="molecule type" value="Genomic_DNA"/>
</dbReference>